<protein>
    <submittedName>
        <fullName evidence="1">Uncharacterized protein</fullName>
    </submittedName>
</protein>
<name>A0A062Y2M7_9BACT</name>
<evidence type="ECO:0000313" key="2">
    <source>
        <dbReference type="Proteomes" id="UP000027284"/>
    </source>
</evidence>
<dbReference type="Proteomes" id="UP000027284">
    <property type="component" value="Unassembled WGS sequence"/>
</dbReference>
<accession>A0A062Y2M7</accession>
<dbReference type="EMBL" id="JMFG01000005">
    <property type="protein sequence ID" value="KDA54676.1"/>
    <property type="molecule type" value="Genomic_DNA"/>
</dbReference>
<dbReference type="AlphaFoldDB" id="A0A062Y2M7"/>
<proteinExistence type="predicted"/>
<organism evidence="1 2">
    <name type="scientific">Thermoanaerobaculum aquaticum</name>
    <dbReference type="NCBI Taxonomy" id="1312852"/>
    <lineage>
        <taxon>Bacteria</taxon>
        <taxon>Pseudomonadati</taxon>
        <taxon>Acidobacteriota</taxon>
        <taxon>Thermoanaerobaculia</taxon>
        <taxon>Thermoanaerobaculales</taxon>
        <taxon>Thermoanaerobaculaceae</taxon>
        <taxon>Thermoanaerobaculum</taxon>
    </lineage>
</organism>
<dbReference type="RefSeq" id="WP_038046823.1">
    <property type="nucleotide sequence ID" value="NZ_JMFG01000005.1"/>
</dbReference>
<evidence type="ECO:0000313" key="1">
    <source>
        <dbReference type="EMBL" id="KDA54676.1"/>
    </source>
</evidence>
<dbReference type="STRING" id="1312852.EG19_09625"/>
<comment type="caution">
    <text evidence="1">The sequence shown here is derived from an EMBL/GenBank/DDBJ whole genome shotgun (WGS) entry which is preliminary data.</text>
</comment>
<reference evidence="1 2" key="1">
    <citation type="submission" date="2014-04" db="EMBL/GenBank/DDBJ databases">
        <title>The Genome Sequence of Thermoanaerobaculum aquaticum MP-01, The First Cultivated Group 23 Acidobacterium.</title>
        <authorList>
            <person name="Stamps B.W."/>
            <person name="Losey N.A."/>
            <person name="Lawson P.A."/>
            <person name="Stevenson B.S."/>
        </authorList>
    </citation>
    <scope>NUCLEOTIDE SEQUENCE [LARGE SCALE GENOMIC DNA]</scope>
    <source>
        <strain evidence="1 2">MP-01</strain>
    </source>
</reference>
<gene>
    <name evidence="1" type="ORF">EG19_09625</name>
</gene>
<keyword evidence="2" id="KW-1185">Reference proteome</keyword>
<sequence>MNLKKVVLALLLLLGIGVPQVGAVSMGLPALTPDLSVLPLYSFRIDFGALTVLQMRSLRSQRPGDLWGPYLAITYGAAPNAELSVDGMIYKVFEPERGKGSSAVGDFAVWGKFILGDARERLKYGVRFGAKLPNTPSNKDFGTNQTDFFMHVFAGAPFRGWEVSAFGGIGILERPRGEESQDDIAMVGVLGKRPFGKGTLRVEAQGFTKSRIYGDNWALAANLEWPVSPSFAVLGGGQISKGRFYGSGEIRIGLVARF</sequence>